<dbReference type="EMBL" id="CP013213">
    <property type="protein sequence ID" value="AMC93630.1"/>
    <property type="molecule type" value="Genomic_DNA"/>
</dbReference>
<accession>A0A109UH36</accession>
<evidence type="ECO:0000313" key="1">
    <source>
        <dbReference type="EMBL" id="AMC93630.1"/>
    </source>
</evidence>
<dbReference type="SUPFAM" id="SSF51126">
    <property type="entry name" value="Pectin lyase-like"/>
    <property type="match status" value="1"/>
</dbReference>
<protein>
    <submittedName>
        <fullName evidence="1">Hydrogenase</fullName>
    </submittedName>
</protein>
<dbReference type="InterPro" id="IPR012334">
    <property type="entry name" value="Pectin_lyas_fold"/>
</dbReference>
<dbReference type="OrthoDB" id="9803285at2"/>
<dbReference type="Gene3D" id="2.160.20.10">
    <property type="entry name" value="Single-stranded right-handed beta-helix, Pectin lyase-like"/>
    <property type="match status" value="1"/>
</dbReference>
<dbReference type="InterPro" id="IPR022208">
    <property type="entry name" value="DUF3737"/>
</dbReference>
<dbReference type="Proteomes" id="UP000063781">
    <property type="component" value="Chromosome"/>
</dbReference>
<name>A0A109UH36_9FIRM</name>
<keyword evidence="2" id="KW-1185">Reference proteome</keyword>
<dbReference type="STRING" id="1514105.AOC36_06410"/>
<dbReference type="RefSeq" id="WP_067632586.1">
    <property type="nucleotide sequence ID" value="NZ_CP013213.1"/>
</dbReference>
<dbReference type="KEGG" id="erl:AOC36_06410"/>
<reference evidence="1 2" key="1">
    <citation type="submission" date="2015-10" db="EMBL/GenBank/DDBJ databases">
        <title>Erysipelothrix larvae sp. LV19 isolated from the larval gut of the rhinoceros beetle, Trypoxylus dichotomus.</title>
        <authorList>
            <person name="Lim S."/>
            <person name="Kim B.-C."/>
        </authorList>
    </citation>
    <scope>NUCLEOTIDE SEQUENCE [LARGE SCALE GENOMIC DNA]</scope>
    <source>
        <strain evidence="1 2">LV19</strain>
    </source>
</reference>
<dbReference type="AlphaFoldDB" id="A0A109UH36"/>
<evidence type="ECO:0000313" key="2">
    <source>
        <dbReference type="Proteomes" id="UP000063781"/>
    </source>
</evidence>
<dbReference type="Pfam" id="PF12541">
    <property type="entry name" value="DUF3737"/>
    <property type="match status" value="1"/>
</dbReference>
<sequence length="282" mass="31974">METINQQVFTGERALFKARNISISQSVFEAGESPLKESKDIKLNHDIFRWKYPLWYAQNIEASNLTLTESARSGIWYTHTISIKDSIIAAPKTFRRSSQITLDNVQIPHGLETLWHCKDIVLNNVNAVGDYFAMNSENMTVHNFSINGNYSFDGAKNVHIKDAQIISKDAFWNCEDVIVEDSTIIGEYLGWNSKNITFKNCFIESEQGLCYMDNVKLIDCVITHTDLAFEYSRVDATIKSTVDSVKNPLSGIIRSYGIDTLITDDETLNPNDTEYITQGETI</sequence>
<organism evidence="1 2">
    <name type="scientific">Erysipelothrix larvae</name>
    <dbReference type="NCBI Taxonomy" id="1514105"/>
    <lineage>
        <taxon>Bacteria</taxon>
        <taxon>Bacillati</taxon>
        <taxon>Bacillota</taxon>
        <taxon>Erysipelotrichia</taxon>
        <taxon>Erysipelotrichales</taxon>
        <taxon>Erysipelotrichaceae</taxon>
        <taxon>Erysipelothrix</taxon>
    </lineage>
</organism>
<proteinExistence type="predicted"/>
<dbReference type="InterPro" id="IPR011050">
    <property type="entry name" value="Pectin_lyase_fold/virulence"/>
</dbReference>
<gene>
    <name evidence="1" type="ORF">AOC36_06410</name>
</gene>